<evidence type="ECO:0000256" key="1">
    <source>
        <dbReference type="SAM" id="MobiDB-lite"/>
    </source>
</evidence>
<dbReference type="AlphaFoldDB" id="A0A9K3DNW1"/>
<accession>A0A9K3DNW1</accession>
<dbReference type="Gramene" id="mRNA:HanXRQr2_Chr16g0725501">
    <property type="protein sequence ID" value="CDS:HanXRQr2_Chr16g0725501.1"/>
    <property type="gene ID" value="HanXRQr2_Chr16g0725501"/>
</dbReference>
<evidence type="ECO:0000313" key="2">
    <source>
        <dbReference type="EMBL" id="KAF5758104.1"/>
    </source>
</evidence>
<reference evidence="2" key="1">
    <citation type="journal article" date="2017" name="Nature">
        <title>The sunflower genome provides insights into oil metabolism, flowering and Asterid evolution.</title>
        <authorList>
            <person name="Badouin H."/>
            <person name="Gouzy J."/>
            <person name="Grassa C.J."/>
            <person name="Murat F."/>
            <person name="Staton S.E."/>
            <person name="Cottret L."/>
            <person name="Lelandais-Briere C."/>
            <person name="Owens G.L."/>
            <person name="Carrere S."/>
            <person name="Mayjonade B."/>
            <person name="Legrand L."/>
            <person name="Gill N."/>
            <person name="Kane N.C."/>
            <person name="Bowers J.E."/>
            <person name="Hubner S."/>
            <person name="Bellec A."/>
            <person name="Berard A."/>
            <person name="Berges H."/>
            <person name="Blanchet N."/>
            <person name="Boniface M.C."/>
            <person name="Brunel D."/>
            <person name="Catrice O."/>
            <person name="Chaidir N."/>
            <person name="Claudel C."/>
            <person name="Donnadieu C."/>
            <person name="Faraut T."/>
            <person name="Fievet G."/>
            <person name="Helmstetter N."/>
            <person name="King M."/>
            <person name="Knapp S.J."/>
            <person name="Lai Z."/>
            <person name="Le Paslier M.C."/>
            <person name="Lippi Y."/>
            <person name="Lorenzon L."/>
            <person name="Mandel J.R."/>
            <person name="Marage G."/>
            <person name="Marchand G."/>
            <person name="Marquand E."/>
            <person name="Bret-Mestries E."/>
            <person name="Morien E."/>
            <person name="Nambeesan S."/>
            <person name="Nguyen T."/>
            <person name="Pegot-Espagnet P."/>
            <person name="Pouilly N."/>
            <person name="Raftis F."/>
            <person name="Sallet E."/>
            <person name="Schiex T."/>
            <person name="Thomas J."/>
            <person name="Vandecasteele C."/>
            <person name="Vares D."/>
            <person name="Vear F."/>
            <person name="Vautrin S."/>
            <person name="Crespi M."/>
            <person name="Mangin B."/>
            <person name="Burke J.M."/>
            <person name="Salse J."/>
            <person name="Munos S."/>
            <person name="Vincourt P."/>
            <person name="Rieseberg L.H."/>
            <person name="Langlade N.B."/>
        </authorList>
    </citation>
    <scope>NUCLEOTIDE SEQUENCE</scope>
    <source>
        <tissue evidence="2">Leaves</tissue>
    </source>
</reference>
<evidence type="ECO:0000313" key="3">
    <source>
        <dbReference type="Proteomes" id="UP000215914"/>
    </source>
</evidence>
<protein>
    <submittedName>
        <fullName evidence="2">Uncharacterized protein</fullName>
    </submittedName>
</protein>
<name>A0A9K3DNW1_HELAN</name>
<proteinExistence type="predicted"/>
<dbReference type="Proteomes" id="UP000215914">
    <property type="component" value="Unassembled WGS sequence"/>
</dbReference>
<sequence>MLSNTQLPADVSWIFGDVKSFYPCLLQKNKPLASPRGTPGGGSVTKLRRESK</sequence>
<comment type="caution">
    <text evidence="2">The sequence shown here is derived from an EMBL/GenBank/DDBJ whole genome shotgun (WGS) entry which is preliminary data.</text>
</comment>
<dbReference type="EMBL" id="MNCJ02000331">
    <property type="protein sequence ID" value="KAF5758104.1"/>
    <property type="molecule type" value="Genomic_DNA"/>
</dbReference>
<gene>
    <name evidence="2" type="ORF">HanXRQr2_Chr16g0725501</name>
</gene>
<feature type="region of interest" description="Disordered" evidence="1">
    <location>
        <begin position="29"/>
        <end position="52"/>
    </location>
</feature>
<reference evidence="2" key="2">
    <citation type="submission" date="2020-06" db="EMBL/GenBank/DDBJ databases">
        <title>Helianthus annuus Genome sequencing and assembly Release 2.</title>
        <authorList>
            <person name="Gouzy J."/>
            <person name="Langlade N."/>
            <person name="Munos S."/>
        </authorList>
    </citation>
    <scope>NUCLEOTIDE SEQUENCE</scope>
    <source>
        <tissue evidence="2">Leaves</tissue>
    </source>
</reference>
<organism evidence="2 3">
    <name type="scientific">Helianthus annuus</name>
    <name type="common">Common sunflower</name>
    <dbReference type="NCBI Taxonomy" id="4232"/>
    <lineage>
        <taxon>Eukaryota</taxon>
        <taxon>Viridiplantae</taxon>
        <taxon>Streptophyta</taxon>
        <taxon>Embryophyta</taxon>
        <taxon>Tracheophyta</taxon>
        <taxon>Spermatophyta</taxon>
        <taxon>Magnoliopsida</taxon>
        <taxon>eudicotyledons</taxon>
        <taxon>Gunneridae</taxon>
        <taxon>Pentapetalae</taxon>
        <taxon>asterids</taxon>
        <taxon>campanulids</taxon>
        <taxon>Asterales</taxon>
        <taxon>Asteraceae</taxon>
        <taxon>Asteroideae</taxon>
        <taxon>Heliantheae alliance</taxon>
        <taxon>Heliantheae</taxon>
        <taxon>Helianthus</taxon>
    </lineage>
</organism>
<keyword evidence="3" id="KW-1185">Reference proteome</keyword>